<evidence type="ECO:0000313" key="1">
    <source>
        <dbReference type="EMBL" id="GFO28751.1"/>
    </source>
</evidence>
<keyword evidence="2" id="KW-1185">Reference proteome</keyword>
<dbReference type="AlphaFoldDB" id="A0AAV4C052"/>
<sequence length="85" mass="9697">MFRLTTCTCLTSEEVCCPVHLGFNVPPVHCYQRATVLAFTFDKMMRGTDNNCIGDISEVTQIHDYWLQMATTFGKDKTTPFFAYS</sequence>
<gene>
    <name evidence="1" type="ORF">PoB_005525600</name>
</gene>
<proteinExistence type="predicted"/>
<dbReference type="Proteomes" id="UP000735302">
    <property type="component" value="Unassembled WGS sequence"/>
</dbReference>
<organism evidence="1 2">
    <name type="scientific">Plakobranchus ocellatus</name>
    <dbReference type="NCBI Taxonomy" id="259542"/>
    <lineage>
        <taxon>Eukaryota</taxon>
        <taxon>Metazoa</taxon>
        <taxon>Spiralia</taxon>
        <taxon>Lophotrochozoa</taxon>
        <taxon>Mollusca</taxon>
        <taxon>Gastropoda</taxon>
        <taxon>Heterobranchia</taxon>
        <taxon>Euthyneura</taxon>
        <taxon>Panpulmonata</taxon>
        <taxon>Sacoglossa</taxon>
        <taxon>Placobranchoidea</taxon>
        <taxon>Plakobranchidae</taxon>
        <taxon>Plakobranchus</taxon>
    </lineage>
</organism>
<protein>
    <submittedName>
        <fullName evidence="1">Uncharacterized protein</fullName>
    </submittedName>
</protein>
<name>A0AAV4C052_9GAST</name>
<dbReference type="EMBL" id="BLXT01006082">
    <property type="protein sequence ID" value="GFO28751.1"/>
    <property type="molecule type" value="Genomic_DNA"/>
</dbReference>
<comment type="caution">
    <text evidence="1">The sequence shown here is derived from an EMBL/GenBank/DDBJ whole genome shotgun (WGS) entry which is preliminary data.</text>
</comment>
<reference evidence="1 2" key="1">
    <citation type="journal article" date="2021" name="Elife">
        <title>Chloroplast acquisition without the gene transfer in kleptoplastic sea slugs, Plakobranchus ocellatus.</title>
        <authorList>
            <person name="Maeda T."/>
            <person name="Takahashi S."/>
            <person name="Yoshida T."/>
            <person name="Shimamura S."/>
            <person name="Takaki Y."/>
            <person name="Nagai Y."/>
            <person name="Toyoda A."/>
            <person name="Suzuki Y."/>
            <person name="Arimoto A."/>
            <person name="Ishii H."/>
            <person name="Satoh N."/>
            <person name="Nishiyama T."/>
            <person name="Hasebe M."/>
            <person name="Maruyama T."/>
            <person name="Minagawa J."/>
            <person name="Obokata J."/>
            <person name="Shigenobu S."/>
        </authorList>
    </citation>
    <scope>NUCLEOTIDE SEQUENCE [LARGE SCALE GENOMIC DNA]</scope>
</reference>
<accession>A0AAV4C052</accession>
<evidence type="ECO:0000313" key="2">
    <source>
        <dbReference type="Proteomes" id="UP000735302"/>
    </source>
</evidence>